<evidence type="ECO:0000256" key="11">
    <source>
        <dbReference type="ARBA" id="ARBA00023136"/>
    </source>
</evidence>
<dbReference type="FunFam" id="2.170.130.10:FF:000001">
    <property type="entry name" value="Catecholate siderophore TonB-dependent receptor"/>
    <property type="match status" value="1"/>
</dbReference>
<accession>A0A1V2H885</accession>
<keyword evidence="6 14" id="KW-0812">Transmembrane</keyword>
<dbReference type="PROSITE" id="PS52016">
    <property type="entry name" value="TONB_DEPENDENT_REC_3"/>
    <property type="match status" value="1"/>
</dbReference>
<keyword evidence="12 18" id="KW-0675">Receptor</keyword>
<dbReference type="PANTHER" id="PTHR32552">
    <property type="entry name" value="FERRICHROME IRON RECEPTOR-RELATED"/>
    <property type="match status" value="1"/>
</dbReference>
<evidence type="ECO:0000256" key="10">
    <source>
        <dbReference type="ARBA" id="ARBA00023077"/>
    </source>
</evidence>
<keyword evidence="9" id="KW-0406">Ion transport</keyword>
<sequence length="711" mass="78013">MPEVSVQGGVERGHSPVQGFVAGVSATASKTDTPIIETPQSISVVTADEIQARNARSLTQALRYTAGTTVEPRGNTAVRLDQMSIRGYSPATFLDGMRIAGGRDANPSIDPYRMERVEVLRGPASVLYGTTPPGGMVNVVTKRPTDERIREILVEGGNRDSRRVAGDLSGRLDSEGKFLGRVLGSYSEGDGELDETRTRRYFFSGALTWRPDTDTSVTVFGHYQRDPESASYGSVPSWGSALPNPNGRIGTRFYDGDPNLERSNRTNYMMGWLAEHRVNSALTFRQNVRYLHTQGEYRSVYHSLTSADLRRTQRSIFGTDANLDAFTVDNQAQLTLRTGPAQHTVLVGLDYYRLLNDVYTGSAAYNTAAGRRTLQQDLFNPRYANQGSVWPGFSSYSSQRQNQLGLYLQDQVKIGQLVLLAGGRLDWSDSTTENSSVATQRRTSVARQKDHAATVRLGAVYLFDNGFAPYVSYSESFEPQSGTDRFLNPFEPTTGRQYEVGLRYQPPGTTLSFSIAAYDLLRQNVLSTDAVNPQFSTQQGETTTRGLELEAKASLAEGLRLTAAFTLQDVEYTRSNNSTTIDYAIEGRASGGSVPLQGKTPAGQPRTSASAWLDYTAPEGRLQGLGVAGGVRYLGSSYGDDANTFKVRAATLFDMALRYDLGQLGRNLEGMLASVNVTNLADTRYINSCSGYAWCWYGYGRTVTAGLRYRF</sequence>
<keyword evidence="11 14" id="KW-0472">Membrane</keyword>
<comment type="caution">
    <text evidence="18">The sequence shown here is derived from an EMBL/GenBank/DDBJ whole genome shotgun (WGS) entry which is preliminary data.</text>
</comment>
<evidence type="ECO:0000256" key="6">
    <source>
        <dbReference type="ARBA" id="ARBA00022692"/>
    </source>
</evidence>
<keyword evidence="4 14" id="KW-1134">Transmembrane beta strand</keyword>
<dbReference type="SUPFAM" id="SSF56935">
    <property type="entry name" value="Porins"/>
    <property type="match status" value="1"/>
</dbReference>
<dbReference type="Pfam" id="PF07715">
    <property type="entry name" value="Plug"/>
    <property type="match status" value="1"/>
</dbReference>
<dbReference type="Proteomes" id="UP000188879">
    <property type="component" value="Unassembled WGS sequence"/>
</dbReference>
<keyword evidence="7" id="KW-0732">Signal</keyword>
<comment type="subcellular location">
    <subcellularLocation>
        <location evidence="1 14">Cell outer membrane</location>
        <topology evidence="1 14">Multi-pass membrane protein</topology>
    </subcellularLocation>
</comment>
<dbReference type="InterPro" id="IPR036942">
    <property type="entry name" value="Beta-barrel_TonB_sf"/>
</dbReference>
<evidence type="ECO:0000256" key="9">
    <source>
        <dbReference type="ARBA" id="ARBA00023065"/>
    </source>
</evidence>
<dbReference type="GO" id="GO:0015891">
    <property type="term" value="P:siderophore transport"/>
    <property type="evidence" value="ECO:0007669"/>
    <property type="project" value="InterPro"/>
</dbReference>
<dbReference type="CDD" id="cd01347">
    <property type="entry name" value="ligand_gated_channel"/>
    <property type="match status" value="1"/>
</dbReference>
<keyword evidence="10 15" id="KW-0798">TonB box</keyword>
<evidence type="ECO:0000256" key="14">
    <source>
        <dbReference type="PROSITE-ProRule" id="PRU01360"/>
    </source>
</evidence>
<dbReference type="Gene3D" id="2.170.130.10">
    <property type="entry name" value="TonB-dependent receptor, plug domain"/>
    <property type="match status" value="1"/>
</dbReference>
<evidence type="ECO:0000256" key="8">
    <source>
        <dbReference type="ARBA" id="ARBA00023004"/>
    </source>
</evidence>
<keyword evidence="13 14" id="KW-0998">Cell outer membrane</keyword>
<dbReference type="GO" id="GO:0038023">
    <property type="term" value="F:signaling receptor activity"/>
    <property type="evidence" value="ECO:0007669"/>
    <property type="project" value="InterPro"/>
</dbReference>
<evidence type="ECO:0000256" key="13">
    <source>
        <dbReference type="ARBA" id="ARBA00023237"/>
    </source>
</evidence>
<feature type="domain" description="TonB-dependent receptor-like beta-barrel" evidence="16">
    <location>
        <begin position="209"/>
        <end position="680"/>
    </location>
</feature>
<keyword evidence="3 14" id="KW-0813">Transport</keyword>
<evidence type="ECO:0000256" key="7">
    <source>
        <dbReference type="ARBA" id="ARBA00022729"/>
    </source>
</evidence>
<evidence type="ECO:0000256" key="3">
    <source>
        <dbReference type="ARBA" id="ARBA00022448"/>
    </source>
</evidence>
<reference evidence="18 19" key="1">
    <citation type="submission" date="2016-10" db="EMBL/GenBank/DDBJ databases">
        <title>Draft Genome sequence of Roseomonas sp. strain M3.</title>
        <authorList>
            <person name="Subhash Y."/>
            <person name="Lee S."/>
        </authorList>
    </citation>
    <scope>NUCLEOTIDE SEQUENCE [LARGE SCALE GENOMIC DNA]</scope>
    <source>
        <strain evidence="18 19">M3</strain>
    </source>
</reference>
<dbReference type="InterPro" id="IPR012910">
    <property type="entry name" value="Plug_dom"/>
</dbReference>
<evidence type="ECO:0000259" key="17">
    <source>
        <dbReference type="Pfam" id="PF07715"/>
    </source>
</evidence>
<evidence type="ECO:0000256" key="2">
    <source>
        <dbReference type="ARBA" id="ARBA00009810"/>
    </source>
</evidence>
<dbReference type="InterPro" id="IPR000531">
    <property type="entry name" value="Beta-barrel_TonB"/>
</dbReference>
<comment type="similarity">
    <text evidence="2 14 15">Belongs to the TonB-dependent receptor family.</text>
</comment>
<gene>
    <name evidence="18" type="ORF">BKE38_02435</name>
</gene>
<proteinExistence type="inferred from homology"/>
<keyword evidence="8" id="KW-0408">Iron</keyword>
<evidence type="ECO:0000256" key="4">
    <source>
        <dbReference type="ARBA" id="ARBA00022452"/>
    </source>
</evidence>
<evidence type="ECO:0000256" key="1">
    <source>
        <dbReference type="ARBA" id="ARBA00004571"/>
    </source>
</evidence>
<name>A0A1V2H885_9PROT</name>
<dbReference type="GO" id="GO:0015344">
    <property type="term" value="F:siderophore uptake transmembrane transporter activity"/>
    <property type="evidence" value="ECO:0007669"/>
    <property type="project" value="TreeGrafter"/>
</dbReference>
<dbReference type="Gene3D" id="2.40.170.20">
    <property type="entry name" value="TonB-dependent receptor, beta-barrel domain"/>
    <property type="match status" value="1"/>
</dbReference>
<evidence type="ECO:0000313" key="18">
    <source>
        <dbReference type="EMBL" id="ONG58704.1"/>
    </source>
</evidence>
<dbReference type="InterPro" id="IPR037066">
    <property type="entry name" value="Plug_dom_sf"/>
</dbReference>
<evidence type="ECO:0000256" key="5">
    <source>
        <dbReference type="ARBA" id="ARBA00022496"/>
    </source>
</evidence>
<dbReference type="GO" id="GO:0009279">
    <property type="term" value="C:cell outer membrane"/>
    <property type="evidence" value="ECO:0007669"/>
    <property type="project" value="UniProtKB-SubCell"/>
</dbReference>
<dbReference type="PANTHER" id="PTHR32552:SF68">
    <property type="entry name" value="FERRICHROME OUTER MEMBRANE TRANSPORTER_PHAGE RECEPTOR"/>
    <property type="match status" value="1"/>
</dbReference>
<dbReference type="InterPro" id="IPR010105">
    <property type="entry name" value="TonB_sidphr_rcpt"/>
</dbReference>
<dbReference type="AlphaFoldDB" id="A0A1V2H885"/>
<evidence type="ECO:0000256" key="15">
    <source>
        <dbReference type="RuleBase" id="RU003357"/>
    </source>
</evidence>
<feature type="domain" description="TonB-dependent receptor plug" evidence="17">
    <location>
        <begin position="35"/>
        <end position="135"/>
    </location>
</feature>
<evidence type="ECO:0000256" key="12">
    <source>
        <dbReference type="ARBA" id="ARBA00023170"/>
    </source>
</evidence>
<keyword evidence="5" id="KW-0410">Iron transport</keyword>
<organism evidence="18 19">
    <name type="scientific">Teichococcus deserti</name>
    <dbReference type="NCBI Taxonomy" id="1817963"/>
    <lineage>
        <taxon>Bacteria</taxon>
        <taxon>Pseudomonadati</taxon>
        <taxon>Pseudomonadota</taxon>
        <taxon>Alphaproteobacteria</taxon>
        <taxon>Acetobacterales</taxon>
        <taxon>Roseomonadaceae</taxon>
        <taxon>Roseomonas</taxon>
    </lineage>
</organism>
<keyword evidence="19" id="KW-1185">Reference proteome</keyword>
<protein>
    <submittedName>
        <fullName evidence="18">TonB-dependent receptor</fullName>
    </submittedName>
</protein>
<evidence type="ECO:0000313" key="19">
    <source>
        <dbReference type="Proteomes" id="UP000188879"/>
    </source>
</evidence>
<dbReference type="Pfam" id="PF00593">
    <property type="entry name" value="TonB_dep_Rec_b-barrel"/>
    <property type="match status" value="1"/>
</dbReference>
<dbReference type="NCBIfam" id="TIGR01783">
    <property type="entry name" value="TonB-siderophor"/>
    <property type="match status" value="1"/>
</dbReference>
<dbReference type="EMBL" id="MLCO01000016">
    <property type="protein sequence ID" value="ONG58704.1"/>
    <property type="molecule type" value="Genomic_DNA"/>
</dbReference>
<dbReference type="InterPro" id="IPR039426">
    <property type="entry name" value="TonB-dep_rcpt-like"/>
</dbReference>
<evidence type="ECO:0000259" key="16">
    <source>
        <dbReference type="Pfam" id="PF00593"/>
    </source>
</evidence>